<keyword evidence="1" id="KW-0472">Membrane</keyword>
<reference evidence="2 3" key="1">
    <citation type="submission" date="2019-02" db="EMBL/GenBank/DDBJ databases">
        <title>Deep-cultivation of Planctomycetes and their phenomic and genomic characterization uncovers novel biology.</title>
        <authorList>
            <person name="Wiegand S."/>
            <person name="Jogler M."/>
            <person name="Boedeker C."/>
            <person name="Pinto D."/>
            <person name="Vollmers J."/>
            <person name="Rivas-Marin E."/>
            <person name="Kohn T."/>
            <person name="Peeters S.H."/>
            <person name="Heuer A."/>
            <person name="Rast P."/>
            <person name="Oberbeckmann S."/>
            <person name="Bunk B."/>
            <person name="Jeske O."/>
            <person name="Meyerdierks A."/>
            <person name="Storesund J.E."/>
            <person name="Kallscheuer N."/>
            <person name="Luecker S."/>
            <person name="Lage O.M."/>
            <person name="Pohl T."/>
            <person name="Merkel B.J."/>
            <person name="Hornburger P."/>
            <person name="Mueller R.-W."/>
            <person name="Bruemmer F."/>
            <person name="Labrenz M."/>
            <person name="Spormann A.M."/>
            <person name="Op den Camp H."/>
            <person name="Overmann J."/>
            <person name="Amann R."/>
            <person name="Jetten M.S.M."/>
            <person name="Mascher T."/>
            <person name="Medema M.H."/>
            <person name="Devos D.P."/>
            <person name="Kaster A.-K."/>
            <person name="Ovreas L."/>
            <person name="Rohde M."/>
            <person name="Galperin M.Y."/>
            <person name="Jogler C."/>
        </authorList>
    </citation>
    <scope>NUCLEOTIDE SEQUENCE [LARGE SCALE GENOMIC DNA]</scope>
    <source>
        <strain evidence="2 3">Pan189</strain>
    </source>
</reference>
<proteinExistence type="predicted"/>
<keyword evidence="1" id="KW-1133">Transmembrane helix</keyword>
<name>A0A517R5U9_9PLAN</name>
<dbReference type="AlphaFoldDB" id="A0A517R5U9"/>
<evidence type="ECO:0000313" key="2">
    <source>
        <dbReference type="EMBL" id="QDT39274.1"/>
    </source>
</evidence>
<feature type="transmembrane region" description="Helical" evidence="1">
    <location>
        <begin position="28"/>
        <end position="47"/>
    </location>
</feature>
<evidence type="ECO:0000256" key="1">
    <source>
        <dbReference type="SAM" id="Phobius"/>
    </source>
</evidence>
<organism evidence="2 3">
    <name type="scientific">Stratiformator vulcanicus</name>
    <dbReference type="NCBI Taxonomy" id="2527980"/>
    <lineage>
        <taxon>Bacteria</taxon>
        <taxon>Pseudomonadati</taxon>
        <taxon>Planctomycetota</taxon>
        <taxon>Planctomycetia</taxon>
        <taxon>Planctomycetales</taxon>
        <taxon>Planctomycetaceae</taxon>
        <taxon>Stratiformator</taxon>
    </lineage>
</organism>
<dbReference type="Proteomes" id="UP000317318">
    <property type="component" value="Chromosome"/>
</dbReference>
<accession>A0A517R5U9</accession>
<dbReference type="EMBL" id="CP036268">
    <property type="protein sequence ID" value="QDT39274.1"/>
    <property type="molecule type" value="Genomic_DNA"/>
</dbReference>
<keyword evidence="3" id="KW-1185">Reference proteome</keyword>
<sequence length="183" mass="20622">MTDATGTVSLQSEVPPMHRKRRLWGYPMVRLSLAILGGIAVLFYLAMELTTVSRGCGQIDIPIQFSRSITSDVSLHVELIRRSMLDTDTRLFITPHDANQIVLHDPEISKSFSDIYYGLIFQRFHHTEPEDAAVFIFISADGNRREDVALFLPTIPHWREAGEPPLIVPVPDGFGRDDVTAFD</sequence>
<protein>
    <submittedName>
        <fullName evidence="2">Uncharacterized protein</fullName>
    </submittedName>
</protein>
<keyword evidence="1" id="KW-0812">Transmembrane</keyword>
<evidence type="ECO:0000313" key="3">
    <source>
        <dbReference type="Proteomes" id="UP000317318"/>
    </source>
</evidence>
<gene>
    <name evidence="2" type="ORF">Pan189_36790</name>
</gene>
<dbReference type="KEGG" id="svp:Pan189_36790"/>